<dbReference type="AlphaFoldDB" id="A0A0G0I1I5"/>
<evidence type="ECO:0000256" key="2">
    <source>
        <dbReference type="SAM" id="Phobius"/>
    </source>
</evidence>
<keyword evidence="2" id="KW-0472">Membrane</keyword>
<gene>
    <name evidence="3" type="ORF">US68_C0018G0014</name>
</gene>
<proteinExistence type="predicted"/>
<reference evidence="3 4" key="1">
    <citation type="journal article" date="2015" name="Nature">
        <title>rRNA introns, odd ribosomes, and small enigmatic genomes across a large radiation of phyla.</title>
        <authorList>
            <person name="Brown C.T."/>
            <person name="Hug L.A."/>
            <person name="Thomas B.C."/>
            <person name="Sharon I."/>
            <person name="Castelle C.J."/>
            <person name="Singh A."/>
            <person name="Wilkins M.J."/>
            <person name="Williams K.H."/>
            <person name="Banfield J.F."/>
        </authorList>
    </citation>
    <scope>NUCLEOTIDE SEQUENCE [LARGE SCALE GENOMIC DNA]</scope>
</reference>
<keyword evidence="2" id="KW-1133">Transmembrane helix</keyword>
<dbReference type="EMBL" id="LBTX01000018">
    <property type="protein sequence ID" value="KKQ49168.1"/>
    <property type="molecule type" value="Genomic_DNA"/>
</dbReference>
<feature type="compositionally biased region" description="Pro residues" evidence="1">
    <location>
        <begin position="11"/>
        <end position="24"/>
    </location>
</feature>
<evidence type="ECO:0000256" key="1">
    <source>
        <dbReference type="SAM" id="MobiDB-lite"/>
    </source>
</evidence>
<dbReference type="Gene3D" id="3.30.700.10">
    <property type="entry name" value="Glycoprotein, Type 4 Pilin"/>
    <property type="match status" value="1"/>
</dbReference>
<keyword evidence="2" id="KW-0812">Transmembrane</keyword>
<feature type="transmembrane region" description="Helical" evidence="2">
    <location>
        <begin position="74"/>
        <end position="94"/>
    </location>
</feature>
<dbReference type="Proteomes" id="UP000034231">
    <property type="component" value="Unassembled WGS sequence"/>
</dbReference>
<protein>
    <submittedName>
        <fullName evidence="3">Uncharacterized protein</fullName>
    </submittedName>
</protein>
<name>A0A0G0I1I5_9BACT</name>
<feature type="region of interest" description="Disordered" evidence="1">
    <location>
        <begin position="8"/>
        <end position="45"/>
    </location>
</feature>
<feature type="compositionally biased region" description="Low complexity" evidence="1">
    <location>
        <begin position="25"/>
        <end position="45"/>
    </location>
</feature>
<comment type="caution">
    <text evidence="3">The sequence shown here is derived from an EMBL/GenBank/DDBJ whole genome shotgun (WGS) entry which is preliminary data.</text>
</comment>
<evidence type="ECO:0000313" key="3">
    <source>
        <dbReference type="EMBL" id="KKQ49168.1"/>
    </source>
</evidence>
<feature type="transmembrane region" description="Helical" evidence="2">
    <location>
        <begin position="122"/>
        <end position="147"/>
    </location>
</feature>
<evidence type="ECO:0000313" key="4">
    <source>
        <dbReference type="Proteomes" id="UP000034231"/>
    </source>
</evidence>
<organism evidence="3 4">
    <name type="scientific">Candidatus Shapirobacteria bacterium GW2011_GWE1_38_10</name>
    <dbReference type="NCBI Taxonomy" id="1618488"/>
    <lineage>
        <taxon>Bacteria</taxon>
        <taxon>Candidatus Shapironibacteriota</taxon>
    </lineage>
</organism>
<sequence length="285" mass="31978">MNDNIINEALNPPPITSTPPPLQSPSPSLQQPVNSDSANNSGSGDETVIPDEIKGWSWGGFLWTWIWAIGNKTWIGLLGLISPINLIVAIVLGIKGREWAWQNKKWDSIAAFKKTQRNWAKWWLIIILPLFTLSMFGILFTVVLTAINPNEQIRRATDARTKNNSAQILVAVEKYYATNNSFPWNGSNNKPEDFYYTDNLVSESWLTKLVDGDELSQGAVARFQKSKSITILYKEVGMGGDINVCFKPESQTDKTLASQNCQNKVYKQALFDYACVLNNEMICIP</sequence>
<accession>A0A0G0I1I5</accession>